<feature type="transmembrane region" description="Helical" evidence="1">
    <location>
        <begin position="112"/>
        <end position="131"/>
    </location>
</feature>
<comment type="caution">
    <text evidence="2">The sequence shown here is derived from an EMBL/GenBank/DDBJ whole genome shotgun (WGS) entry which is preliminary data.</text>
</comment>
<evidence type="ECO:0000256" key="1">
    <source>
        <dbReference type="SAM" id="Phobius"/>
    </source>
</evidence>
<evidence type="ECO:0000313" key="3">
    <source>
        <dbReference type="Proteomes" id="UP001328107"/>
    </source>
</evidence>
<keyword evidence="1" id="KW-0472">Membrane</keyword>
<name>A0AAN5CLZ2_9BILA</name>
<organism evidence="2 3">
    <name type="scientific">Pristionchus mayeri</name>
    <dbReference type="NCBI Taxonomy" id="1317129"/>
    <lineage>
        <taxon>Eukaryota</taxon>
        <taxon>Metazoa</taxon>
        <taxon>Ecdysozoa</taxon>
        <taxon>Nematoda</taxon>
        <taxon>Chromadorea</taxon>
        <taxon>Rhabditida</taxon>
        <taxon>Rhabditina</taxon>
        <taxon>Diplogasteromorpha</taxon>
        <taxon>Diplogasteroidea</taxon>
        <taxon>Neodiplogasteridae</taxon>
        <taxon>Pristionchus</taxon>
    </lineage>
</organism>
<dbReference type="AlphaFoldDB" id="A0AAN5CLZ2"/>
<accession>A0AAN5CLZ2</accession>
<sequence>IRLYDSTGMSRIRLLLAISAFASCSCNSEFHHIEDGSLDLLQMVHTDDRATTSLKTDTIHNENFEIKRPTTSNIMKIQPGSNIRREASPLQVRQSPSRDRCFFTRLYNTLKLLALIPFLLVIACSFARELLIR</sequence>
<evidence type="ECO:0000313" key="2">
    <source>
        <dbReference type="EMBL" id="GMR46896.1"/>
    </source>
</evidence>
<feature type="non-terminal residue" evidence="2">
    <location>
        <position position="1"/>
    </location>
</feature>
<protein>
    <submittedName>
        <fullName evidence="2">Uncharacterized protein</fullName>
    </submittedName>
</protein>
<keyword evidence="1" id="KW-1133">Transmembrane helix</keyword>
<dbReference type="EMBL" id="BTRK01000004">
    <property type="protein sequence ID" value="GMR46896.1"/>
    <property type="molecule type" value="Genomic_DNA"/>
</dbReference>
<keyword evidence="3" id="KW-1185">Reference proteome</keyword>
<keyword evidence="1" id="KW-0812">Transmembrane</keyword>
<reference evidence="3" key="1">
    <citation type="submission" date="2022-10" db="EMBL/GenBank/DDBJ databases">
        <title>Genome assembly of Pristionchus species.</title>
        <authorList>
            <person name="Yoshida K."/>
            <person name="Sommer R.J."/>
        </authorList>
    </citation>
    <scope>NUCLEOTIDE SEQUENCE [LARGE SCALE GENOMIC DNA]</scope>
    <source>
        <strain evidence="3">RS5460</strain>
    </source>
</reference>
<dbReference type="Proteomes" id="UP001328107">
    <property type="component" value="Unassembled WGS sequence"/>
</dbReference>
<proteinExistence type="predicted"/>
<gene>
    <name evidence="2" type="ORF">PMAYCL1PPCAC_17091</name>
</gene>